<evidence type="ECO:0000313" key="1">
    <source>
        <dbReference type="EMBL" id="AMM53974.1"/>
    </source>
</evidence>
<evidence type="ECO:0000313" key="2">
    <source>
        <dbReference type="Proteomes" id="UP000070587"/>
    </source>
</evidence>
<dbReference type="GeneID" id="28491245"/>
<name>A0A127B9L1_9EURY</name>
<reference evidence="2" key="1">
    <citation type="submission" date="2015-02" db="EMBL/GenBank/DDBJ databases">
        <title>Pyrococcus kukulkanii sp. nov., a novel hyperthermophilic archaeon isolated from a deep-sea hydrothermal vent at the Guaymas Basin.</title>
        <authorList>
            <person name="Oger P.M."/>
            <person name="Callac N."/>
            <person name="Jebbar M."/>
            <person name="Godfroy A."/>
        </authorList>
    </citation>
    <scope>NUCLEOTIDE SEQUENCE [LARGE SCALE GENOMIC DNA]</scope>
    <source>
        <strain evidence="2">NCB100</strain>
    </source>
</reference>
<dbReference type="KEGG" id="pyc:TQ32_05380"/>
<dbReference type="AlphaFoldDB" id="A0A127B9L1"/>
<dbReference type="RefSeq" id="WP_068322005.1">
    <property type="nucleotide sequence ID" value="NZ_CP010835.1"/>
</dbReference>
<sequence length="314" mass="35314">MHREVFVIAILFLLISHSLALNQGYDWDGLIKITKKGCEVIKSRDPTSAEKVSEILKSANDPESIVFASNKANIIIVRKLSAIKPVKDVNTLEGEIKRLEYYAEILNDSGLRKILNSSKEYLREGNYKAAKESLKFAHNSLQSKIESISLKSSPGPQEELTILLQKYNSTIKYAIQVAVALPDNESRDILIKKVSIYEGIVKEAENLRSQGRDIEALSILVENLDSLISFQHLLEEMHIRLMKTLLRDEGKVLILKLKIAAKKERESELRNMAITELELAGEDISLGRMGIATLRVTRASRIINYLTRVGGTNE</sequence>
<accession>A0A127B9L1</accession>
<reference evidence="1 2" key="2">
    <citation type="journal article" date="2016" name="Int. J. Syst. Evol. Microbiol.">
        <title>Pyrococcus kukulkanii sp. nov., a hyperthermophilic, piezophilic archaeon isolated from a deep-sea hydrothermal vent.</title>
        <authorList>
            <person name="Callac N."/>
            <person name="Oger P."/>
            <person name="Lesongeur F."/>
            <person name="Rattray J.E."/>
            <person name="Vannier P."/>
            <person name="Michoud G."/>
            <person name="Beauverger M."/>
            <person name="Gayet N."/>
            <person name="Rouxel O."/>
            <person name="Jebbar M."/>
            <person name="Godfroy A."/>
        </authorList>
    </citation>
    <scope>NUCLEOTIDE SEQUENCE [LARGE SCALE GENOMIC DNA]</scope>
    <source>
        <strain evidence="1 2">NCB100</strain>
    </source>
</reference>
<dbReference type="Proteomes" id="UP000070587">
    <property type="component" value="Chromosome"/>
</dbReference>
<protein>
    <submittedName>
        <fullName evidence="1">Uncharacterized protein</fullName>
    </submittedName>
</protein>
<proteinExistence type="predicted"/>
<dbReference type="STRING" id="1609559.TQ32_05380"/>
<gene>
    <name evidence="1" type="ORF">TQ32_05380</name>
</gene>
<dbReference type="OrthoDB" id="86325at2157"/>
<dbReference type="EMBL" id="CP010835">
    <property type="protein sequence ID" value="AMM53974.1"/>
    <property type="molecule type" value="Genomic_DNA"/>
</dbReference>
<dbReference type="PATRIC" id="fig|1609559.3.peg.1122"/>
<organism evidence="1 2">
    <name type="scientific">Pyrococcus kukulkanii</name>
    <dbReference type="NCBI Taxonomy" id="1609559"/>
    <lineage>
        <taxon>Archaea</taxon>
        <taxon>Methanobacteriati</taxon>
        <taxon>Methanobacteriota</taxon>
        <taxon>Thermococci</taxon>
        <taxon>Thermococcales</taxon>
        <taxon>Thermococcaceae</taxon>
        <taxon>Pyrococcus</taxon>
    </lineage>
</organism>